<evidence type="ECO:0000259" key="3">
    <source>
        <dbReference type="PROSITE" id="PS50835"/>
    </source>
</evidence>
<keyword evidence="5" id="KW-1185">Reference proteome</keyword>
<dbReference type="SMART" id="SM00407">
    <property type="entry name" value="IGc1"/>
    <property type="match status" value="1"/>
</dbReference>
<dbReference type="Gene3D" id="2.60.40.10">
    <property type="entry name" value="Immunoglobulins"/>
    <property type="match status" value="2"/>
</dbReference>
<evidence type="ECO:0000256" key="1">
    <source>
        <dbReference type="ARBA" id="ARBA00023157"/>
    </source>
</evidence>
<keyword evidence="2" id="KW-0325">Glycoprotein</keyword>
<dbReference type="PANTHER" id="PTHR19971">
    <property type="entry name" value="SIGNAL-REGULATORY PROTEIN BETA"/>
    <property type="match status" value="1"/>
</dbReference>
<accession>V8N4J0</accession>
<feature type="domain" description="Ig-like" evidence="3">
    <location>
        <begin position="2"/>
        <end position="100"/>
    </location>
</feature>
<comment type="caution">
    <text evidence="4">The sequence shown here is derived from an EMBL/GenBank/DDBJ whole genome shotgun (WGS) entry which is preliminary data.</text>
</comment>
<keyword evidence="1" id="KW-1015">Disulfide bond</keyword>
<name>V8N4J0_OPHHA</name>
<dbReference type="InterPro" id="IPR051755">
    <property type="entry name" value="Ig-like_CS_Receptor"/>
</dbReference>
<dbReference type="InterPro" id="IPR036179">
    <property type="entry name" value="Ig-like_dom_sf"/>
</dbReference>
<dbReference type="SUPFAM" id="SSF48726">
    <property type="entry name" value="Immunoglobulin"/>
    <property type="match status" value="2"/>
</dbReference>
<dbReference type="InterPro" id="IPR013783">
    <property type="entry name" value="Ig-like_fold"/>
</dbReference>
<dbReference type="OrthoDB" id="6370831at2759"/>
<feature type="non-terminal residue" evidence="4">
    <location>
        <position position="193"/>
    </location>
</feature>
<protein>
    <submittedName>
        <fullName evidence="4">Tyrosine-protein phosphatase non-receptor type substrate 1</fullName>
    </submittedName>
</protein>
<dbReference type="PROSITE" id="PS50835">
    <property type="entry name" value="IG_LIKE"/>
    <property type="match status" value="1"/>
</dbReference>
<dbReference type="InterPro" id="IPR007110">
    <property type="entry name" value="Ig-like_dom"/>
</dbReference>
<evidence type="ECO:0000256" key="2">
    <source>
        <dbReference type="ARBA" id="ARBA00023180"/>
    </source>
</evidence>
<sequence>EPSQPQINGPEGRIVAGSRASFRCSANNFPSKAIKVLWRKDGEMIQPIKTKLYSNEVKRGRVYRVESSVTILLAPGDVRSQLSCQIQHNSSQKAETSPVQLNASVILICNAESFYPEDATIGLFARDAPRRKGMVASKISNPDGTFSYKSFMEVIATQDRNSSMFLCQVQQDSQPLVNETTRLFITRPLKKSE</sequence>
<dbReference type="EMBL" id="AZIM01012000">
    <property type="protein sequence ID" value="ETE56821.1"/>
    <property type="molecule type" value="Genomic_DNA"/>
</dbReference>
<reference evidence="4 5" key="1">
    <citation type="journal article" date="2013" name="Proc. Natl. Acad. Sci. U.S.A.">
        <title>The king cobra genome reveals dynamic gene evolution and adaptation in the snake venom system.</title>
        <authorList>
            <person name="Vonk F.J."/>
            <person name="Casewell N.R."/>
            <person name="Henkel C.V."/>
            <person name="Heimberg A.M."/>
            <person name="Jansen H.J."/>
            <person name="McCleary R.J."/>
            <person name="Kerkkamp H.M."/>
            <person name="Vos R.A."/>
            <person name="Guerreiro I."/>
            <person name="Calvete J.J."/>
            <person name="Wuster W."/>
            <person name="Woods A.E."/>
            <person name="Logan J.M."/>
            <person name="Harrison R.A."/>
            <person name="Castoe T.A."/>
            <person name="de Koning A.P."/>
            <person name="Pollock D.D."/>
            <person name="Yandell M."/>
            <person name="Calderon D."/>
            <person name="Renjifo C."/>
            <person name="Currier R.B."/>
            <person name="Salgado D."/>
            <person name="Pla D."/>
            <person name="Sanz L."/>
            <person name="Hyder A.S."/>
            <person name="Ribeiro J.M."/>
            <person name="Arntzen J.W."/>
            <person name="van den Thillart G.E."/>
            <person name="Boetzer M."/>
            <person name="Pirovano W."/>
            <person name="Dirks R.P."/>
            <person name="Spaink H.P."/>
            <person name="Duboule D."/>
            <person name="McGlinn E."/>
            <person name="Kini R.M."/>
            <person name="Richardson M.K."/>
        </authorList>
    </citation>
    <scope>NUCLEOTIDE SEQUENCE</scope>
    <source>
        <tissue evidence="4">Blood</tissue>
    </source>
</reference>
<evidence type="ECO:0000313" key="4">
    <source>
        <dbReference type="EMBL" id="ETE56821.1"/>
    </source>
</evidence>
<feature type="non-terminal residue" evidence="4">
    <location>
        <position position="1"/>
    </location>
</feature>
<keyword evidence="4" id="KW-0675">Receptor</keyword>
<dbReference type="InterPro" id="IPR003597">
    <property type="entry name" value="Ig_C1-set"/>
</dbReference>
<gene>
    <name evidence="4" type="primary">Sirpa</name>
    <name evidence="4" type="ORF">L345_17467</name>
</gene>
<dbReference type="Pfam" id="PF07654">
    <property type="entry name" value="C1-set"/>
    <property type="match status" value="2"/>
</dbReference>
<dbReference type="AlphaFoldDB" id="V8N4J0"/>
<dbReference type="Proteomes" id="UP000018936">
    <property type="component" value="Unassembled WGS sequence"/>
</dbReference>
<evidence type="ECO:0000313" key="5">
    <source>
        <dbReference type="Proteomes" id="UP000018936"/>
    </source>
</evidence>
<organism evidence="4 5">
    <name type="scientific">Ophiophagus hannah</name>
    <name type="common">King cobra</name>
    <name type="synonym">Naja hannah</name>
    <dbReference type="NCBI Taxonomy" id="8665"/>
    <lineage>
        <taxon>Eukaryota</taxon>
        <taxon>Metazoa</taxon>
        <taxon>Chordata</taxon>
        <taxon>Craniata</taxon>
        <taxon>Vertebrata</taxon>
        <taxon>Euteleostomi</taxon>
        <taxon>Lepidosauria</taxon>
        <taxon>Squamata</taxon>
        <taxon>Bifurcata</taxon>
        <taxon>Unidentata</taxon>
        <taxon>Episquamata</taxon>
        <taxon>Toxicofera</taxon>
        <taxon>Serpentes</taxon>
        <taxon>Colubroidea</taxon>
        <taxon>Elapidae</taxon>
        <taxon>Elapinae</taxon>
        <taxon>Ophiophagus</taxon>
    </lineage>
</organism>
<proteinExistence type="predicted"/>